<dbReference type="EC" id="3.1.-.-" evidence="3"/>
<dbReference type="InterPro" id="IPR001087">
    <property type="entry name" value="GDSL"/>
</dbReference>
<keyword evidence="3" id="KW-0378">Hydrolase</keyword>
<comment type="caution">
    <text evidence="3">The sequence shown here is derived from an EMBL/GenBank/DDBJ whole genome shotgun (WGS) entry which is preliminary data.</text>
</comment>
<protein>
    <submittedName>
        <fullName evidence="3">SGNH/GDSL hydrolase family protein</fullName>
        <ecNumber evidence="3">3.1.-.-</ecNumber>
    </submittedName>
</protein>
<evidence type="ECO:0000256" key="1">
    <source>
        <dbReference type="SAM" id="MobiDB-lite"/>
    </source>
</evidence>
<dbReference type="InterPro" id="IPR036514">
    <property type="entry name" value="SGNH_hydro_sf"/>
</dbReference>
<dbReference type="SUPFAM" id="SSF52266">
    <property type="entry name" value="SGNH hydrolase"/>
    <property type="match status" value="1"/>
</dbReference>
<dbReference type="Gene3D" id="3.40.50.1110">
    <property type="entry name" value="SGNH hydrolase"/>
    <property type="match status" value="1"/>
</dbReference>
<feature type="region of interest" description="Disordered" evidence="1">
    <location>
        <begin position="35"/>
        <end position="64"/>
    </location>
</feature>
<dbReference type="CDD" id="cd01832">
    <property type="entry name" value="SGNH_hydrolase_like_1"/>
    <property type="match status" value="1"/>
</dbReference>
<proteinExistence type="predicted"/>
<keyword evidence="2" id="KW-0732">Signal</keyword>
<feature type="chain" id="PRO_5046596478" evidence="2">
    <location>
        <begin position="35"/>
        <end position="307"/>
    </location>
</feature>
<dbReference type="GO" id="GO:0016787">
    <property type="term" value="F:hydrolase activity"/>
    <property type="evidence" value="ECO:0007669"/>
    <property type="project" value="UniProtKB-KW"/>
</dbReference>
<gene>
    <name evidence="3" type="ORF">ACFP4F_05920</name>
</gene>
<name>A0ABW1ME69_9ACTN</name>
<dbReference type="RefSeq" id="WP_031055107.1">
    <property type="nucleotide sequence ID" value="NZ_JBHSPX010000002.1"/>
</dbReference>
<sequence>MAKINWASGRPRRRPVTVPAALAAALLLAVPACGSGDSGDNSPASRGRTESARPHPSLPPVWDTRPDSVAALGDSITAGFDACGLLADCSAASWATGTDPAVRSLAERLVAHPSGHAWNYARTGALMDDLPRQLDRAIPHKPQLVTILIGANDACRNNASAMTPTADFRAGFRTSLKKLRRALPRTQVYVAAVPDLMRLWSQGRRNPVGKQVWKLGICQSMLHDADNVSRAASDRREGVRDRVMAYNTALREVCEQDRRCRFDQAVFDYRFTGRELSEWDWFHPSKRGQRELAEMAYRTVTRPEGRG</sequence>
<dbReference type="Proteomes" id="UP001596139">
    <property type="component" value="Unassembled WGS sequence"/>
</dbReference>
<evidence type="ECO:0000313" key="3">
    <source>
        <dbReference type="EMBL" id="MFC6062076.1"/>
    </source>
</evidence>
<feature type="signal peptide" evidence="2">
    <location>
        <begin position="1"/>
        <end position="34"/>
    </location>
</feature>
<evidence type="ECO:0000256" key="2">
    <source>
        <dbReference type="SAM" id="SignalP"/>
    </source>
</evidence>
<dbReference type="Pfam" id="PF00657">
    <property type="entry name" value="Lipase_GDSL"/>
    <property type="match status" value="1"/>
</dbReference>
<dbReference type="PANTHER" id="PTHR21325:SF31">
    <property type="entry name" value="GH22081P-RELATED"/>
    <property type="match status" value="1"/>
</dbReference>
<dbReference type="EMBL" id="JBHSPX010000002">
    <property type="protein sequence ID" value="MFC6062076.1"/>
    <property type="molecule type" value="Genomic_DNA"/>
</dbReference>
<evidence type="ECO:0000313" key="4">
    <source>
        <dbReference type="Proteomes" id="UP001596139"/>
    </source>
</evidence>
<dbReference type="PANTHER" id="PTHR21325">
    <property type="entry name" value="PHOSPHOLIPASE B, PLB1"/>
    <property type="match status" value="1"/>
</dbReference>
<organism evidence="3 4">
    <name type="scientific">Streptomyces ochraceiscleroticus</name>
    <dbReference type="NCBI Taxonomy" id="47761"/>
    <lineage>
        <taxon>Bacteria</taxon>
        <taxon>Bacillati</taxon>
        <taxon>Actinomycetota</taxon>
        <taxon>Actinomycetes</taxon>
        <taxon>Kitasatosporales</taxon>
        <taxon>Streptomycetaceae</taxon>
        <taxon>Streptomyces</taxon>
    </lineage>
</organism>
<keyword evidence="4" id="KW-1185">Reference proteome</keyword>
<accession>A0ABW1ME69</accession>
<dbReference type="InterPro" id="IPR038885">
    <property type="entry name" value="PLB1"/>
</dbReference>
<reference evidence="4" key="1">
    <citation type="journal article" date="2019" name="Int. J. Syst. Evol. Microbiol.">
        <title>The Global Catalogue of Microorganisms (GCM) 10K type strain sequencing project: providing services to taxonomists for standard genome sequencing and annotation.</title>
        <authorList>
            <consortium name="The Broad Institute Genomics Platform"/>
            <consortium name="The Broad Institute Genome Sequencing Center for Infectious Disease"/>
            <person name="Wu L."/>
            <person name="Ma J."/>
        </authorList>
    </citation>
    <scope>NUCLEOTIDE SEQUENCE [LARGE SCALE GENOMIC DNA]</scope>
    <source>
        <strain evidence="4">CGMCC 1.15180</strain>
    </source>
</reference>